<dbReference type="InterPro" id="IPR006665">
    <property type="entry name" value="OmpA-like"/>
</dbReference>
<evidence type="ECO:0000256" key="4">
    <source>
        <dbReference type="PROSITE-ProRule" id="PRU00473"/>
    </source>
</evidence>
<dbReference type="PANTHER" id="PTHR30329:SF21">
    <property type="entry name" value="LIPOPROTEIN YIAD-RELATED"/>
    <property type="match status" value="1"/>
</dbReference>
<feature type="domain" description="OmpA-like" evidence="6">
    <location>
        <begin position="288"/>
        <end position="413"/>
    </location>
</feature>
<dbReference type="PRINTS" id="PR01021">
    <property type="entry name" value="OMPADOMAIN"/>
</dbReference>
<reference evidence="8" key="1">
    <citation type="submission" date="2017-02" db="EMBL/GenBank/DDBJ databases">
        <authorList>
            <person name="Dridi B."/>
        </authorList>
    </citation>
    <scope>NUCLEOTIDE SEQUENCE [LARGE SCALE GENOMIC DNA]</scope>
    <source>
        <strain evidence="8">B Co 03.10</strain>
    </source>
</reference>
<keyword evidence="2 4" id="KW-0472">Membrane</keyword>
<dbReference type="InterPro" id="IPR036737">
    <property type="entry name" value="OmpA-like_sf"/>
</dbReference>
<dbReference type="InterPro" id="IPR006664">
    <property type="entry name" value="OMP_bac"/>
</dbReference>
<sequence>MSGWNPGRAGALVLAAVLTLSGCTSGGDDGGGDGGSERHSGPDAGTTSEASEAPPAVVEEDGFHRANTLPDPLAERVVTVPTQDGTGSAKLQIVSLDSDGEHVRLIGAWLQPSEGEGLASNALTSSAESVGLRPWVRLVDQESNTLLEPLQHDGGSGNFDPSAPADVSEAGPAPDTVHKTQCVCSALATSVPGDPSSGPTELFYLDFPAPSGDQVDILAGEHLEPLADVPVSQGEEFTYDTELTRIANSSSISQEFPWDYGAGATISRTLPLTSTAETVGGSFVEKDQEITRVNLPADVLFEFDSDELTGEAQDILDDSAAQLEEDAAGKTVTIEGHTDDEGEDDYNQDLSERRAAAVEEEMAQRLDGSDITLETEGFGESRPAVPNRDSQDRAIESNQEKNRRVSFSFESVEDVDASVDAGRELPDIPDMENASNATSEALAEGVMTGRGEGDDAEIQIAVTAFERTDDGIRLEAQVRTASGSYEADALSVLQPAAGDQHFGPNPYAGQSEQPSAADFSILDEEAQTLLSPTTASTTDCLCAQGSPLGTDLAGEPITLWAHYPDTELSGDEVVLRIADTAQLRLPVPEAAEG</sequence>
<evidence type="ECO:0000313" key="8">
    <source>
        <dbReference type="Proteomes" id="UP000196581"/>
    </source>
</evidence>
<dbReference type="EMBL" id="FWFF01000020">
    <property type="protein sequence ID" value="SLN00820.1"/>
    <property type="molecule type" value="Genomic_DNA"/>
</dbReference>
<dbReference type="InterPro" id="IPR050330">
    <property type="entry name" value="Bact_OuterMem_StrucFunc"/>
</dbReference>
<evidence type="ECO:0000313" key="7">
    <source>
        <dbReference type="EMBL" id="SLN00820.1"/>
    </source>
</evidence>
<accession>A0A1X6XP16</accession>
<comment type="subcellular location">
    <subcellularLocation>
        <location evidence="1">Cell outer membrane</location>
    </subcellularLocation>
</comment>
<dbReference type="SUPFAM" id="SSF103088">
    <property type="entry name" value="OmpA-like"/>
    <property type="match status" value="1"/>
</dbReference>
<dbReference type="Proteomes" id="UP000196581">
    <property type="component" value="Unassembled WGS sequence"/>
</dbReference>
<evidence type="ECO:0000256" key="3">
    <source>
        <dbReference type="ARBA" id="ARBA00023237"/>
    </source>
</evidence>
<feature type="region of interest" description="Disordered" evidence="5">
    <location>
        <begin position="359"/>
        <end position="409"/>
    </location>
</feature>
<proteinExistence type="predicted"/>
<dbReference type="AlphaFoldDB" id="A0A1X6XP16"/>
<feature type="compositionally biased region" description="Low complexity" evidence="5">
    <location>
        <begin position="48"/>
        <end position="57"/>
    </location>
</feature>
<gene>
    <name evidence="7" type="ORF">FM105_13630</name>
</gene>
<organism evidence="7 8">
    <name type="scientific">Brevibacterium yomogidense</name>
    <dbReference type="NCBI Taxonomy" id="946573"/>
    <lineage>
        <taxon>Bacteria</taxon>
        <taxon>Bacillati</taxon>
        <taxon>Actinomycetota</taxon>
        <taxon>Actinomycetes</taxon>
        <taxon>Micrococcales</taxon>
        <taxon>Brevibacteriaceae</taxon>
        <taxon>Brevibacterium</taxon>
    </lineage>
</organism>
<protein>
    <submittedName>
        <fullName evidence="7">18K peptidoglycan-associated outer membrane lipoprotein Peptidoglycan-associated lipoprotein Outer membrane protein P6 OmpA/MotB</fullName>
    </submittedName>
</protein>
<keyword evidence="3" id="KW-0998">Cell outer membrane</keyword>
<dbReference type="PROSITE" id="PS51123">
    <property type="entry name" value="OMPA_2"/>
    <property type="match status" value="1"/>
</dbReference>
<feature type="compositionally biased region" description="Basic and acidic residues" evidence="5">
    <location>
        <begin position="359"/>
        <end position="368"/>
    </location>
</feature>
<feature type="compositionally biased region" description="Gly residues" evidence="5">
    <location>
        <begin position="24"/>
        <end position="34"/>
    </location>
</feature>
<dbReference type="Pfam" id="PF00691">
    <property type="entry name" value="OmpA"/>
    <property type="match status" value="1"/>
</dbReference>
<evidence type="ECO:0000256" key="1">
    <source>
        <dbReference type="ARBA" id="ARBA00004442"/>
    </source>
</evidence>
<evidence type="ECO:0000256" key="5">
    <source>
        <dbReference type="SAM" id="MobiDB-lite"/>
    </source>
</evidence>
<dbReference type="GO" id="GO:0009279">
    <property type="term" value="C:cell outer membrane"/>
    <property type="evidence" value="ECO:0007669"/>
    <property type="project" value="UniProtKB-SubCell"/>
</dbReference>
<keyword evidence="8" id="KW-1185">Reference proteome</keyword>
<name>A0A1X6XP16_9MICO</name>
<evidence type="ECO:0000259" key="6">
    <source>
        <dbReference type="PROSITE" id="PS51123"/>
    </source>
</evidence>
<feature type="compositionally biased region" description="Basic and acidic residues" evidence="5">
    <location>
        <begin position="389"/>
        <end position="403"/>
    </location>
</feature>
<keyword evidence="7" id="KW-0449">Lipoprotein</keyword>
<dbReference type="PANTHER" id="PTHR30329">
    <property type="entry name" value="STATOR ELEMENT OF FLAGELLAR MOTOR COMPLEX"/>
    <property type="match status" value="1"/>
</dbReference>
<dbReference type="CDD" id="cd07185">
    <property type="entry name" value="OmpA_C-like"/>
    <property type="match status" value="1"/>
</dbReference>
<dbReference type="Gene3D" id="3.30.1330.60">
    <property type="entry name" value="OmpA-like domain"/>
    <property type="match status" value="1"/>
</dbReference>
<feature type="region of interest" description="Disordered" evidence="5">
    <location>
        <begin position="149"/>
        <end position="174"/>
    </location>
</feature>
<evidence type="ECO:0000256" key="2">
    <source>
        <dbReference type="ARBA" id="ARBA00023136"/>
    </source>
</evidence>
<feature type="region of interest" description="Disordered" evidence="5">
    <location>
        <begin position="23"/>
        <end position="72"/>
    </location>
</feature>